<dbReference type="SUPFAM" id="SSF52833">
    <property type="entry name" value="Thioredoxin-like"/>
    <property type="match status" value="1"/>
</dbReference>
<dbReference type="Pfam" id="PF05768">
    <property type="entry name" value="Glrx-like"/>
    <property type="match status" value="1"/>
</dbReference>
<name>A0A3S8ZC62_9ACTO</name>
<dbReference type="Gene3D" id="3.40.30.10">
    <property type="entry name" value="Glutaredoxin"/>
    <property type="match status" value="1"/>
</dbReference>
<dbReference type="InterPro" id="IPR036249">
    <property type="entry name" value="Thioredoxin-like_sf"/>
</dbReference>
<reference evidence="1 2" key="1">
    <citation type="submission" date="2018-12" db="EMBL/GenBank/DDBJ databases">
        <title>Complete genome sequence of Flaviflexus salsibiostraticola KCTC 33148.</title>
        <authorList>
            <person name="Bae J.-W."/>
        </authorList>
    </citation>
    <scope>NUCLEOTIDE SEQUENCE [LARGE SCALE GENOMIC DNA]</scope>
    <source>
        <strain evidence="1 2">KCTC 33148</strain>
    </source>
</reference>
<proteinExistence type="predicted"/>
<protein>
    <submittedName>
        <fullName evidence="1">Glutaredoxin family protein</fullName>
    </submittedName>
</protein>
<gene>
    <name evidence="1" type="ORF">EJO69_06335</name>
</gene>
<keyword evidence="2" id="KW-1185">Reference proteome</keyword>
<dbReference type="KEGG" id="fsl:EJO69_06335"/>
<accession>A0A3S8ZC62</accession>
<dbReference type="Proteomes" id="UP000270021">
    <property type="component" value="Chromosome"/>
</dbReference>
<evidence type="ECO:0000313" key="1">
    <source>
        <dbReference type="EMBL" id="AZN31082.1"/>
    </source>
</evidence>
<dbReference type="EMBL" id="CP034438">
    <property type="protein sequence ID" value="AZN31082.1"/>
    <property type="molecule type" value="Genomic_DNA"/>
</dbReference>
<evidence type="ECO:0000313" key="2">
    <source>
        <dbReference type="Proteomes" id="UP000270021"/>
    </source>
</evidence>
<organism evidence="1 2">
    <name type="scientific">Flaviflexus salsibiostraticola</name>
    <dbReference type="NCBI Taxonomy" id="1282737"/>
    <lineage>
        <taxon>Bacteria</taxon>
        <taxon>Bacillati</taxon>
        <taxon>Actinomycetota</taxon>
        <taxon>Actinomycetes</taxon>
        <taxon>Actinomycetales</taxon>
        <taxon>Actinomycetaceae</taxon>
        <taxon>Flaviflexus</taxon>
    </lineage>
</organism>
<sequence length="88" mass="9891">MYTLIVRPGCHLCEQAEQSLAELEEERGLDWRAIDIDTDAAFAQYSDDLPVLLRDGRPVARLTSSKAALARATQPNLWQRLVSSLHIN</sequence>
<dbReference type="InterPro" id="IPR008554">
    <property type="entry name" value="Glutaredoxin-like"/>
</dbReference>
<dbReference type="AlphaFoldDB" id="A0A3S8ZC62"/>
<dbReference type="OrthoDB" id="8779161at2"/>